<organism evidence="2 3">
    <name type="scientific">Caenorhabditis angaria</name>
    <dbReference type="NCBI Taxonomy" id="860376"/>
    <lineage>
        <taxon>Eukaryota</taxon>
        <taxon>Metazoa</taxon>
        <taxon>Ecdysozoa</taxon>
        <taxon>Nematoda</taxon>
        <taxon>Chromadorea</taxon>
        <taxon>Rhabditida</taxon>
        <taxon>Rhabditina</taxon>
        <taxon>Rhabditomorpha</taxon>
        <taxon>Rhabditoidea</taxon>
        <taxon>Rhabditidae</taxon>
        <taxon>Peloderinae</taxon>
        <taxon>Caenorhabditis</taxon>
    </lineage>
</organism>
<dbReference type="GO" id="GO:0043130">
    <property type="term" value="F:ubiquitin binding"/>
    <property type="evidence" value="ECO:0007669"/>
    <property type="project" value="InterPro"/>
</dbReference>
<dbReference type="Gene3D" id="1.10.8.10">
    <property type="entry name" value="DNA helicase RuvA subunit, C-terminal domain"/>
    <property type="match status" value="1"/>
</dbReference>
<accession>A0A9P1ILR2</accession>
<dbReference type="InterPro" id="IPR009060">
    <property type="entry name" value="UBA-like_sf"/>
</dbReference>
<dbReference type="SUPFAM" id="SSF46934">
    <property type="entry name" value="UBA-like"/>
    <property type="match status" value="1"/>
</dbReference>
<sequence>MRDFCDMFPRIPYLEIEQVLRKYDGDVSATLNELLFEKSPTSSETQANPEDRKRALKQHLKFLQNLLDTVTDIDLARSYEDQQLACLLELRELQKK</sequence>
<evidence type="ECO:0000313" key="3">
    <source>
        <dbReference type="Proteomes" id="UP001152747"/>
    </source>
</evidence>
<proteinExistence type="predicted"/>
<dbReference type="AlphaFoldDB" id="A0A9P1ILR2"/>
<dbReference type="OrthoDB" id="5794653at2759"/>
<gene>
    <name evidence="2" type="ORF">CAMP_LOCUS9320</name>
</gene>
<evidence type="ECO:0000259" key="1">
    <source>
        <dbReference type="PROSITE" id="PS51140"/>
    </source>
</evidence>
<evidence type="ECO:0000313" key="2">
    <source>
        <dbReference type="EMBL" id="CAI5446683.1"/>
    </source>
</evidence>
<dbReference type="EMBL" id="CANHGI010000003">
    <property type="protein sequence ID" value="CAI5446683.1"/>
    <property type="molecule type" value="Genomic_DNA"/>
</dbReference>
<dbReference type="InterPro" id="IPR003892">
    <property type="entry name" value="CUE"/>
</dbReference>
<protein>
    <recommendedName>
        <fullName evidence="1">CUE domain-containing protein</fullName>
    </recommendedName>
</protein>
<comment type="caution">
    <text evidence="2">The sequence shown here is derived from an EMBL/GenBank/DDBJ whole genome shotgun (WGS) entry which is preliminary data.</text>
</comment>
<keyword evidence="3" id="KW-1185">Reference proteome</keyword>
<reference evidence="2" key="1">
    <citation type="submission" date="2022-11" db="EMBL/GenBank/DDBJ databases">
        <authorList>
            <person name="Kikuchi T."/>
        </authorList>
    </citation>
    <scope>NUCLEOTIDE SEQUENCE</scope>
    <source>
        <strain evidence="2">PS1010</strain>
    </source>
</reference>
<dbReference type="Proteomes" id="UP001152747">
    <property type="component" value="Unassembled WGS sequence"/>
</dbReference>
<name>A0A9P1ILR2_9PELO</name>
<feature type="domain" description="CUE" evidence="1">
    <location>
        <begin position="1"/>
        <end position="39"/>
    </location>
</feature>
<dbReference type="PROSITE" id="PS51140">
    <property type="entry name" value="CUE"/>
    <property type="match status" value="1"/>
</dbReference>